<protein>
    <recommendedName>
        <fullName evidence="3">Sporulation protein YtfJ</fullName>
    </recommendedName>
</protein>
<dbReference type="EMBL" id="BARV01033731">
    <property type="protein sequence ID" value="GAI53327.1"/>
    <property type="molecule type" value="Genomic_DNA"/>
</dbReference>
<dbReference type="PANTHER" id="PTHR39162:SF1">
    <property type="entry name" value="SPORULATION PROTEIN YTFJ"/>
    <property type="match status" value="1"/>
</dbReference>
<dbReference type="Pfam" id="PF09579">
    <property type="entry name" value="Spore_YtfJ"/>
    <property type="match status" value="1"/>
</dbReference>
<dbReference type="PIRSF" id="PIRSF021377">
    <property type="entry name" value="YtfJ"/>
    <property type="match status" value="1"/>
</dbReference>
<dbReference type="AlphaFoldDB" id="X1PAH9"/>
<dbReference type="InterPro" id="IPR014229">
    <property type="entry name" value="Spore_YtfJ"/>
</dbReference>
<organism evidence="2">
    <name type="scientific">marine sediment metagenome</name>
    <dbReference type="NCBI Taxonomy" id="412755"/>
    <lineage>
        <taxon>unclassified sequences</taxon>
        <taxon>metagenomes</taxon>
        <taxon>ecological metagenomes</taxon>
    </lineage>
</organism>
<reference evidence="2" key="1">
    <citation type="journal article" date="2014" name="Front. Microbiol.">
        <title>High frequency of phylogenetically diverse reductive dehalogenase-homologous genes in deep subseafloor sedimentary metagenomes.</title>
        <authorList>
            <person name="Kawai M."/>
            <person name="Futagami T."/>
            <person name="Toyoda A."/>
            <person name="Takaki Y."/>
            <person name="Nishi S."/>
            <person name="Hori S."/>
            <person name="Arai W."/>
            <person name="Tsubouchi T."/>
            <person name="Morono Y."/>
            <person name="Uchiyama I."/>
            <person name="Ito T."/>
            <person name="Fujiyama A."/>
            <person name="Inagaki F."/>
            <person name="Takami H."/>
        </authorList>
    </citation>
    <scope>NUCLEOTIDE SEQUENCE</scope>
    <source>
        <strain evidence="2">Expedition CK06-06</strain>
    </source>
</reference>
<name>X1PAH9_9ZZZZ</name>
<evidence type="ECO:0000256" key="1">
    <source>
        <dbReference type="SAM" id="MobiDB-lite"/>
    </source>
</evidence>
<feature type="region of interest" description="Disordered" evidence="1">
    <location>
        <begin position="52"/>
        <end position="71"/>
    </location>
</feature>
<evidence type="ECO:0008006" key="3">
    <source>
        <dbReference type="Google" id="ProtNLM"/>
    </source>
</evidence>
<dbReference type="PANTHER" id="PTHR39162">
    <property type="entry name" value="GLL3345 PROTEIN"/>
    <property type="match status" value="1"/>
</dbReference>
<comment type="caution">
    <text evidence="2">The sequence shown here is derived from an EMBL/GenBank/DDBJ whole genome shotgun (WGS) entry which is preliminary data.</text>
</comment>
<accession>X1PAH9</accession>
<gene>
    <name evidence="2" type="ORF">S06H3_52966</name>
</gene>
<feature type="non-terminal residue" evidence="2">
    <location>
        <position position="1"/>
    </location>
</feature>
<proteinExistence type="predicted"/>
<sequence>GIKMEVDVKDILKDLLGELRAIGKTEAVIGNEMKVGEFTIVPVSKISVGVGGGGSSGEAHRKGKAPGAGAGGGVRVEPVAFLVVREDKISLLSVAKGGVLKGIFESIPELITRLKGMKKKGEEGEKEEIEST</sequence>
<evidence type="ECO:0000313" key="2">
    <source>
        <dbReference type="EMBL" id="GAI53327.1"/>
    </source>
</evidence>